<proteinExistence type="inferred from homology"/>
<evidence type="ECO:0000259" key="8">
    <source>
        <dbReference type="Pfam" id="PF03176"/>
    </source>
</evidence>
<feature type="domain" description="Membrane transport protein MMPL" evidence="8">
    <location>
        <begin position="45"/>
        <end position="364"/>
    </location>
</feature>
<keyword evidence="5 7" id="KW-1133">Transmembrane helix</keyword>
<dbReference type="InterPro" id="IPR004869">
    <property type="entry name" value="MMPL_dom"/>
</dbReference>
<evidence type="ECO:0000256" key="4">
    <source>
        <dbReference type="ARBA" id="ARBA00022692"/>
    </source>
</evidence>
<dbReference type="Proteomes" id="UP000614410">
    <property type="component" value="Unassembled WGS sequence"/>
</dbReference>
<organism evidence="9 10">
    <name type="scientific">Candidatus Amunia macphersoniae</name>
    <dbReference type="NCBI Taxonomy" id="3127014"/>
    <lineage>
        <taxon>Bacteria</taxon>
        <taxon>Bacillati</taxon>
        <taxon>Candidatus Dormiibacterota</taxon>
        <taxon>Candidatus Dormibacteria</taxon>
        <taxon>Candidatus Aeolococcales</taxon>
        <taxon>Candidatus Aeolococcaceae</taxon>
        <taxon>Candidatus Amunia</taxon>
    </lineage>
</organism>
<feature type="transmembrane region" description="Helical" evidence="7">
    <location>
        <begin position="363"/>
        <end position="383"/>
    </location>
</feature>
<feature type="transmembrane region" description="Helical" evidence="7">
    <location>
        <begin position="578"/>
        <end position="599"/>
    </location>
</feature>
<feature type="transmembrane region" description="Helical" evidence="7">
    <location>
        <begin position="307"/>
        <end position="329"/>
    </location>
</feature>
<feature type="transmembrane region" description="Helical" evidence="7">
    <location>
        <begin position="539"/>
        <end position="558"/>
    </location>
</feature>
<dbReference type="GO" id="GO:0005886">
    <property type="term" value="C:plasma membrane"/>
    <property type="evidence" value="ECO:0007669"/>
    <property type="project" value="UniProtKB-SubCell"/>
</dbReference>
<keyword evidence="3" id="KW-1003">Cell membrane</keyword>
<dbReference type="Gene3D" id="1.20.1640.10">
    <property type="entry name" value="Multidrug efflux transporter AcrB transmembrane domain"/>
    <property type="match status" value="2"/>
</dbReference>
<feature type="transmembrane region" description="Helical" evidence="7">
    <location>
        <begin position="625"/>
        <end position="647"/>
    </location>
</feature>
<evidence type="ECO:0000313" key="10">
    <source>
        <dbReference type="Proteomes" id="UP000614410"/>
    </source>
</evidence>
<evidence type="ECO:0000256" key="3">
    <source>
        <dbReference type="ARBA" id="ARBA00022475"/>
    </source>
</evidence>
<dbReference type="InterPro" id="IPR050545">
    <property type="entry name" value="Mycobact_MmpL"/>
</dbReference>
<dbReference type="SUPFAM" id="SSF82866">
    <property type="entry name" value="Multidrug efflux transporter AcrB transmembrane domain"/>
    <property type="match status" value="2"/>
</dbReference>
<evidence type="ECO:0000256" key="5">
    <source>
        <dbReference type="ARBA" id="ARBA00022989"/>
    </source>
</evidence>
<evidence type="ECO:0000256" key="2">
    <source>
        <dbReference type="ARBA" id="ARBA00010157"/>
    </source>
</evidence>
<accession>A0A934N8Y6</accession>
<comment type="similarity">
    <text evidence="2">Belongs to the resistance-nodulation-cell division (RND) (TC 2.A.6) family. MmpL subfamily.</text>
</comment>
<comment type="caution">
    <text evidence="9">The sequence shown here is derived from an EMBL/GenBank/DDBJ whole genome shotgun (WGS) entry which is preliminary data.</text>
</comment>
<gene>
    <name evidence="9" type="ORF">JF887_03260</name>
</gene>
<feature type="domain" description="Membrane transport protein MMPL" evidence="8">
    <location>
        <begin position="479"/>
        <end position="686"/>
    </location>
</feature>
<feature type="transmembrane region" description="Helical" evidence="7">
    <location>
        <begin position="277"/>
        <end position="295"/>
    </location>
</feature>
<feature type="transmembrane region" description="Helical" evidence="7">
    <location>
        <begin position="172"/>
        <end position="191"/>
    </location>
</feature>
<dbReference type="PANTHER" id="PTHR33406:SF11">
    <property type="entry name" value="MEMBRANE PROTEIN SCO6666-RELATED"/>
    <property type="match status" value="1"/>
</dbReference>
<keyword evidence="6 7" id="KW-0472">Membrane</keyword>
<dbReference type="AlphaFoldDB" id="A0A934N8Y6"/>
<dbReference type="Pfam" id="PF03176">
    <property type="entry name" value="MMPL"/>
    <property type="match status" value="2"/>
</dbReference>
<sequence>MILPRLANLVVRRRATVIVLAVVLGVVGGVFGSPVAGLLTGGGFTDSQAQSIRAGQQIAAASHVSTDSVIAVIRPGSPIASAVGAAEAAHVVAVLRADPGFATVIDASGTHDPSLVSRDGQSTYVVAPFRDGADAEAAVSRIQAALAGDPAVTLGGSLIAQDQVGAQVGRDLARAEALAFPILFVLLLFVFRGLLAALLPPLVGGLTIVTTFLGLRAVNSFTDLSVFALNMVTGLGLGLAIDYSLLMVSRFREEMALSGGDVAGAVRRTMATAGRTVLFSSLTVAAALAALLVFPQRFLYSMGAGGVIVTLVAAVIALTVLPAMLATLGPRIDRLSFHRHTIAGADHRGTWYRIATMVMRRPVTITLLTMGMLVALGLPFLGIRFTSVDASVLPPTASARQVDDALHHAFDAHRLSPVHIVVTAPPSAGAQIVAYAAAVHGVAGVSSVSTPRYLGSSTWTLDAVLSGEPLSTTSHDAVVATRALPSQFSVLAGGQTAEFADLQDSLGVHLPLALLIIAISTVIVLFAATGSVVLPIKSLVMNLASISATFGLLVLIFQDGRLQSLLGYTSPGALESTQPILLVAIAFGLSTDYGVFLLTRIKEGHDAGMTTRDAVAHGLERTGRIVTAAALCFTVAIGAFATSQIIFIKEVGIGTALAVLIDASIVRALLVPSLMALLGEWNWWAPSPLRWLHTRAGLARLEAGVSR</sequence>
<feature type="transmembrane region" description="Helical" evidence="7">
    <location>
        <begin position="508"/>
        <end position="527"/>
    </location>
</feature>
<feature type="transmembrane region" description="Helical" evidence="7">
    <location>
        <begin position="224"/>
        <end position="246"/>
    </location>
</feature>
<evidence type="ECO:0000256" key="7">
    <source>
        <dbReference type="SAM" id="Phobius"/>
    </source>
</evidence>
<reference evidence="9 10" key="1">
    <citation type="submission" date="2020-10" db="EMBL/GenBank/DDBJ databases">
        <title>Ca. Dormibacterota MAGs.</title>
        <authorList>
            <person name="Montgomery K."/>
        </authorList>
    </citation>
    <scope>NUCLEOTIDE SEQUENCE [LARGE SCALE GENOMIC DNA]</scope>
    <source>
        <strain evidence="9">Mitchell_Peninsula_5</strain>
    </source>
</reference>
<evidence type="ECO:0000256" key="6">
    <source>
        <dbReference type="ARBA" id="ARBA00023136"/>
    </source>
</evidence>
<name>A0A934N8Y6_9BACT</name>
<protein>
    <submittedName>
        <fullName evidence="9">MMPL family transporter</fullName>
    </submittedName>
</protein>
<evidence type="ECO:0000313" key="9">
    <source>
        <dbReference type="EMBL" id="MBJ7608437.1"/>
    </source>
</evidence>
<comment type="subcellular location">
    <subcellularLocation>
        <location evidence="1">Cell membrane</location>
        <topology evidence="1">Multi-pass membrane protein</topology>
    </subcellularLocation>
</comment>
<feature type="transmembrane region" description="Helical" evidence="7">
    <location>
        <begin position="653"/>
        <end position="678"/>
    </location>
</feature>
<dbReference type="EMBL" id="JAEKNN010000013">
    <property type="protein sequence ID" value="MBJ7608437.1"/>
    <property type="molecule type" value="Genomic_DNA"/>
</dbReference>
<dbReference type="PANTHER" id="PTHR33406">
    <property type="entry name" value="MEMBRANE PROTEIN MJ1562-RELATED"/>
    <property type="match status" value="1"/>
</dbReference>
<feature type="transmembrane region" description="Helical" evidence="7">
    <location>
        <begin position="198"/>
        <end position="218"/>
    </location>
</feature>
<evidence type="ECO:0000256" key="1">
    <source>
        <dbReference type="ARBA" id="ARBA00004651"/>
    </source>
</evidence>
<keyword evidence="4 7" id="KW-0812">Transmembrane</keyword>